<feature type="transmembrane region" description="Helical" evidence="1">
    <location>
        <begin position="139"/>
        <end position="160"/>
    </location>
</feature>
<feature type="transmembrane region" description="Helical" evidence="1">
    <location>
        <begin position="103"/>
        <end position="127"/>
    </location>
</feature>
<feature type="transmembrane region" description="Helical" evidence="1">
    <location>
        <begin position="6"/>
        <end position="24"/>
    </location>
</feature>
<proteinExistence type="predicted"/>
<protein>
    <submittedName>
        <fullName evidence="2">Unannotated protein</fullName>
    </submittedName>
</protein>
<dbReference type="EMBL" id="CAFBQQ010000050">
    <property type="protein sequence ID" value="CAB5062586.1"/>
    <property type="molecule type" value="Genomic_DNA"/>
</dbReference>
<sequence>MSGLRVFYTSLFLFALFVIQELVIARINFPFDGFSLYLAALMIVLSLEDRTGSLVFGFIGGMIMDLSTSADTPFGQWALVLTIIGYLFSVNRETVGDFTQSPFTFVAFVSTAVSLSLLVFLIIGIMLGQNNGGFYHNLTLIFANAIWSLLLTPIFLPVVIKVRKLTLTNRERI</sequence>
<keyword evidence="1" id="KW-1133">Transmembrane helix</keyword>
<reference evidence="2" key="1">
    <citation type="submission" date="2020-05" db="EMBL/GenBank/DDBJ databases">
        <authorList>
            <person name="Chiriac C."/>
            <person name="Salcher M."/>
            <person name="Ghai R."/>
            <person name="Kavagutti S V."/>
        </authorList>
    </citation>
    <scope>NUCLEOTIDE SEQUENCE</scope>
</reference>
<keyword evidence="1" id="KW-0472">Membrane</keyword>
<gene>
    <name evidence="2" type="ORF">UFOPK2576_00378</name>
    <name evidence="3" type="ORF">UFOPK4358_00454</name>
</gene>
<evidence type="ECO:0000313" key="3">
    <source>
        <dbReference type="EMBL" id="CAB5062586.1"/>
    </source>
</evidence>
<dbReference type="AlphaFoldDB" id="A0A6J6NU74"/>
<keyword evidence="1" id="KW-0812">Transmembrane</keyword>
<name>A0A6J6NU74_9ZZZZ</name>
<dbReference type="EMBL" id="CAEZXQ010000034">
    <property type="protein sequence ID" value="CAB4690077.1"/>
    <property type="molecule type" value="Genomic_DNA"/>
</dbReference>
<evidence type="ECO:0000313" key="2">
    <source>
        <dbReference type="EMBL" id="CAB4690077.1"/>
    </source>
</evidence>
<feature type="transmembrane region" description="Helical" evidence="1">
    <location>
        <begin position="74"/>
        <end position="91"/>
    </location>
</feature>
<accession>A0A6J6NU74</accession>
<organism evidence="2">
    <name type="scientific">freshwater metagenome</name>
    <dbReference type="NCBI Taxonomy" id="449393"/>
    <lineage>
        <taxon>unclassified sequences</taxon>
        <taxon>metagenomes</taxon>
        <taxon>ecological metagenomes</taxon>
    </lineage>
</organism>
<evidence type="ECO:0000256" key="1">
    <source>
        <dbReference type="SAM" id="Phobius"/>
    </source>
</evidence>